<gene>
    <name evidence="1" type="ORF">CNEO_50016</name>
    <name evidence="2" type="ORF">CNEO_60036</name>
</gene>
<dbReference type="AlphaFoldDB" id="A0AA86JX64"/>
<dbReference type="EMBL" id="CAKJVE010000006">
    <property type="protein sequence ID" value="CAG9713849.1"/>
    <property type="molecule type" value="Genomic_DNA"/>
</dbReference>
<reference evidence="2" key="1">
    <citation type="submission" date="2021-10" db="EMBL/GenBank/DDBJ databases">
        <authorList>
            <person name="Mesa V."/>
        </authorList>
    </citation>
    <scope>NUCLEOTIDE SEQUENCE</scope>
    <source>
        <strain evidence="2">CC3_PB</strain>
    </source>
</reference>
<dbReference type="EMBL" id="CAKJVE010000005">
    <property type="protein sequence ID" value="CAG9713712.1"/>
    <property type="molecule type" value="Genomic_DNA"/>
</dbReference>
<evidence type="ECO:0000313" key="3">
    <source>
        <dbReference type="Proteomes" id="UP000789738"/>
    </source>
</evidence>
<accession>A0AA86JX64</accession>
<proteinExistence type="predicted"/>
<protein>
    <submittedName>
        <fullName evidence="2">Uncharacterized protein</fullName>
    </submittedName>
</protein>
<evidence type="ECO:0000313" key="2">
    <source>
        <dbReference type="EMBL" id="CAG9713849.1"/>
    </source>
</evidence>
<name>A0AA86JX64_9CLOT</name>
<dbReference type="Proteomes" id="UP000789738">
    <property type="component" value="Unassembled WGS sequence"/>
</dbReference>
<evidence type="ECO:0000313" key="1">
    <source>
        <dbReference type="EMBL" id="CAG9713712.1"/>
    </source>
</evidence>
<sequence length="40" mass="4698">MKNILTKLDLNIINVYEDYKQNIFNNKTSRNIVLTLNKSA</sequence>
<comment type="caution">
    <text evidence="2">The sequence shown here is derived from an EMBL/GenBank/DDBJ whole genome shotgun (WGS) entry which is preliminary data.</text>
</comment>
<organism evidence="2 3">
    <name type="scientific">Clostridium neonatale</name>
    <dbReference type="NCBI Taxonomy" id="137838"/>
    <lineage>
        <taxon>Bacteria</taxon>
        <taxon>Bacillati</taxon>
        <taxon>Bacillota</taxon>
        <taxon>Clostridia</taxon>
        <taxon>Eubacteriales</taxon>
        <taxon>Clostridiaceae</taxon>
        <taxon>Clostridium</taxon>
    </lineage>
</organism>